<protein>
    <recommendedName>
        <fullName evidence="3">Minor tail protein</fullName>
    </recommendedName>
</protein>
<proteinExistence type="predicted"/>
<dbReference type="AlphaFoldDB" id="A0A1W2LHG6"/>
<gene>
    <name evidence="1" type="ORF">AVR91_0238725</name>
</gene>
<accession>A0A1W2LHG6</accession>
<reference evidence="1 2" key="1">
    <citation type="submission" date="2016-12" db="EMBL/GenBank/DDBJ databases">
        <title>Amycolatopsis keratiniphila subsp. keratiniphila genome sequencing and assembly.</title>
        <authorList>
            <person name="Mayilraj S."/>
            <person name="Kaur N."/>
        </authorList>
    </citation>
    <scope>NUCLEOTIDE SEQUENCE [LARGE SCALE GENOMIC DNA]</scope>
    <source>
        <strain evidence="1 2">DSM 44409</strain>
    </source>
</reference>
<organism evidence="1 2">
    <name type="scientific">Amycolatopsis keratiniphila subsp. keratiniphila</name>
    <dbReference type="NCBI Taxonomy" id="227715"/>
    <lineage>
        <taxon>Bacteria</taxon>
        <taxon>Bacillati</taxon>
        <taxon>Actinomycetota</taxon>
        <taxon>Actinomycetes</taxon>
        <taxon>Pseudonocardiales</taxon>
        <taxon>Pseudonocardiaceae</taxon>
        <taxon>Amycolatopsis</taxon>
        <taxon>Amycolatopsis japonica group</taxon>
    </lineage>
</organism>
<dbReference type="RefSeq" id="WP_063275858.1">
    <property type="nucleotide sequence ID" value="NZ_LQMT02000042.1"/>
</dbReference>
<name>A0A1W2LHG6_9PSEU</name>
<comment type="caution">
    <text evidence="1">The sequence shown here is derived from an EMBL/GenBank/DDBJ whole genome shotgun (WGS) entry which is preliminary data.</text>
</comment>
<sequence length="379" mass="41619">MAAPIYTYMVHDLLTNAPLAELPLSNVEYSKRLNDSGSARGAFSVESRTNPFRKVRDPYDLTMPGRRCLYVYRDDKVMWGGIIWTRRYNSTSRTVEVGCGDWWTYFDHRKVLPLLSFPVAPAYDIAEMRLTFGGDQNDIARDLVASAQAHPGGDLGIVADASLSLIDRTRQYAGYELSWVGEALRQLAGVEGGADMMFDSGGPDANGRPTRLFRQGEPWLGQQGSPWVFEFGANLIDYTWPSDATRYASRGFATGEGSDDGTLIAAAEDTSRYAGGFPLIESETAYTTVSNVDTLQQHADADLFASRLPVVLPELEIRGDRSPIVGEWGLGDDAHVIIEDDFVPAGIDTSLRIIGMSIKPGEDRETVRLTCGPLLDDVA</sequence>
<evidence type="ECO:0008006" key="3">
    <source>
        <dbReference type="Google" id="ProtNLM"/>
    </source>
</evidence>
<evidence type="ECO:0000313" key="1">
    <source>
        <dbReference type="EMBL" id="ONF62301.1"/>
    </source>
</evidence>
<evidence type="ECO:0000313" key="2">
    <source>
        <dbReference type="Proteomes" id="UP000076660"/>
    </source>
</evidence>
<dbReference type="EMBL" id="LQMT02000042">
    <property type="protein sequence ID" value="ONF62301.1"/>
    <property type="molecule type" value="Genomic_DNA"/>
</dbReference>
<dbReference type="Proteomes" id="UP000076660">
    <property type="component" value="Unassembled WGS sequence"/>
</dbReference>
<dbReference type="OrthoDB" id="3515845at2"/>